<feature type="transmembrane region" description="Helical" evidence="1">
    <location>
        <begin position="12"/>
        <end position="34"/>
    </location>
</feature>
<organism evidence="2">
    <name type="scientific">marine sediment metagenome</name>
    <dbReference type="NCBI Taxonomy" id="412755"/>
    <lineage>
        <taxon>unclassified sequences</taxon>
        <taxon>metagenomes</taxon>
        <taxon>ecological metagenomes</taxon>
    </lineage>
</organism>
<evidence type="ECO:0000256" key="1">
    <source>
        <dbReference type="SAM" id="Phobius"/>
    </source>
</evidence>
<comment type="caution">
    <text evidence="2">The sequence shown here is derived from an EMBL/GenBank/DDBJ whole genome shotgun (WGS) entry which is preliminary data.</text>
</comment>
<name>A0A0F9BZK9_9ZZZZ</name>
<protein>
    <submittedName>
        <fullName evidence="2">Uncharacterized protein</fullName>
    </submittedName>
</protein>
<proteinExistence type="predicted"/>
<reference evidence="2" key="1">
    <citation type="journal article" date="2015" name="Nature">
        <title>Complex archaea that bridge the gap between prokaryotes and eukaryotes.</title>
        <authorList>
            <person name="Spang A."/>
            <person name="Saw J.H."/>
            <person name="Jorgensen S.L."/>
            <person name="Zaremba-Niedzwiedzka K."/>
            <person name="Martijn J."/>
            <person name="Lind A.E."/>
            <person name="van Eijk R."/>
            <person name="Schleper C."/>
            <person name="Guy L."/>
            <person name="Ettema T.J."/>
        </authorList>
    </citation>
    <scope>NUCLEOTIDE SEQUENCE</scope>
</reference>
<evidence type="ECO:0000313" key="2">
    <source>
        <dbReference type="EMBL" id="KKL27360.1"/>
    </source>
</evidence>
<keyword evidence="1" id="KW-1133">Transmembrane helix</keyword>
<accession>A0A0F9BZK9</accession>
<dbReference type="EMBL" id="LAZR01035493">
    <property type="protein sequence ID" value="KKL27360.1"/>
    <property type="molecule type" value="Genomic_DNA"/>
</dbReference>
<dbReference type="AlphaFoldDB" id="A0A0F9BZK9"/>
<keyword evidence="1" id="KW-0472">Membrane</keyword>
<keyword evidence="1" id="KW-0812">Transmembrane</keyword>
<sequence length="92" mass="10158">MSAWSLSGRSCLVGWAGLLVSSGCLLLTLLLTIFTRGGEVTTIKDTVELNFLLDQVRYFLLELEKRMGLDYGEGDISFSVGGLRISVTRRKL</sequence>
<gene>
    <name evidence="2" type="ORF">LCGC14_2385920</name>
</gene>